<organism evidence="1">
    <name type="scientific">Tanacetum cinerariifolium</name>
    <name type="common">Dalmatian daisy</name>
    <name type="synonym">Chrysanthemum cinerariifolium</name>
    <dbReference type="NCBI Taxonomy" id="118510"/>
    <lineage>
        <taxon>Eukaryota</taxon>
        <taxon>Viridiplantae</taxon>
        <taxon>Streptophyta</taxon>
        <taxon>Embryophyta</taxon>
        <taxon>Tracheophyta</taxon>
        <taxon>Spermatophyta</taxon>
        <taxon>Magnoliopsida</taxon>
        <taxon>eudicotyledons</taxon>
        <taxon>Gunneridae</taxon>
        <taxon>Pentapetalae</taxon>
        <taxon>asterids</taxon>
        <taxon>campanulids</taxon>
        <taxon>Asterales</taxon>
        <taxon>Asteraceae</taxon>
        <taxon>Asteroideae</taxon>
        <taxon>Anthemideae</taxon>
        <taxon>Anthemidinae</taxon>
        <taxon>Tanacetum</taxon>
    </lineage>
</organism>
<reference evidence="1" key="1">
    <citation type="journal article" date="2019" name="Sci. Rep.">
        <title>Draft genome of Tanacetum cinerariifolium, the natural source of mosquito coil.</title>
        <authorList>
            <person name="Yamashiro T."/>
            <person name="Shiraishi A."/>
            <person name="Satake H."/>
            <person name="Nakayama K."/>
        </authorList>
    </citation>
    <scope>NUCLEOTIDE SEQUENCE</scope>
</reference>
<comment type="caution">
    <text evidence="1">The sequence shown here is derived from an EMBL/GenBank/DDBJ whole genome shotgun (WGS) entry which is preliminary data.</text>
</comment>
<proteinExistence type="predicted"/>
<evidence type="ECO:0000313" key="1">
    <source>
        <dbReference type="EMBL" id="GFA38086.1"/>
    </source>
</evidence>
<feature type="non-terminal residue" evidence="1">
    <location>
        <position position="1"/>
    </location>
</feature>
<dbReference type="AlphaFoldDB" id="A0A699JKL5"/>
<name>A0A699JKL5_TANCI</name>
<dbReference type="EMBL" id="BKCJ010414201">
    <property type="protein sequence ID" value="GFA38086.1"/>
    <property type="molecule type" value="Genomic_DNA"/>
</dbReference>
<accession>A0A699JKL5</accession>
<gene>
    <name evidence="1" type="ORF">Tci_610058</name>
</gene>
<sequence>SMEEEELPLVDGVFEGALGVLGDESGCLALEMEALVDAMVVYGG</sequence>
<protein>
    <submittedName>
        <fullName evidence="1">Uncharacterized protein</fullName>
    </submittedName>
</protein>